<accession>A0A7W9PU78</accession>
<keyword evidence="3" id="KW-1185">Reference proteome</keyword>
<name>A0A7W9PU78_9ACTN</name>
<feature type="region of interest" description="Disordered" evidence="1">
    <location>
        <begin position="61"/>
        <end position="83"/>
    </location>
</feature>
<dbReference type="EMBL" id="JACHJK010000004">
    <property type="protein sequence ID" value="MBB5927387.1"/>
    <property type="molecule type" value="Genomic_DNA"/>
</dbReference>
<feature type="compositionally biased region" description="Pro residues" evidence="1">
    <location>
        <begin position="71"/>
        <end position="82"/>
    </location>
</feature>
<proteinExistence type="predicted"/>
<feature type="region of interest" description="Disordered" evidence="1">
    <location>
        <begin position="535"/>
        <end position="569"/>
    </location>
</feature>
<evidence type="ECO:0000313" key="2">
    <source>
        <dbReference type="EMBL" id="MBB5927387.1"/>
    </source>
</evidence>
<protein>
    <submittedName>
        <fullName evidence="2">Uncharacterized protein</fullName>
    </submittedName>
</protein>
<evidence type="ECO:0000256" key="1">
    <source>
        <dbReference type="SAM" id="MobiDB-lite"/>
    </source>
</evidence>
<evidence type="ECO:0000313" key="3">
    <source>
        <dbReference type="Proteomes" id="UP000585836"/>
    </source>
</evidence>
<feature type="compositionally biased region" description="Low complexity" evidence="1">
    <location>
        <begin position="547"/>
        <end position="569"/>
    </location>
</feature>
<dbReference type="AlphaFoldDB" id="A0A7W9PU78"/>
<comment type="caution">
    <text evidence="2">The sequence shown here is derived from an EMBL/GenBank/DDBJ whole genome shotgun (WGS) entry which is preliminary data.</text>
</comment>
<dbReference type="RefSeq" id="WP_225817589.1">
    <property type="nucleotide sequence ID" value="NZ_BAAAWF010000095.1"/>
</dbReference>
<dbReference type="InterPro" id="IPR043746">
    <property type="entry name" value="DUF5691"/>
</dbReference>
<dbReference type="Pfam" id="PF18944">
    <property type="entry name" value="DUF5691"/>
    <property type="match status" value="1"/>
</dbReference>
<feature type="compositionally biased region" description="Low complexity" evidence="1">
    <location>
        <begin position="61"/>
        <end position="70"/>
    </location>
</feature>
<reference evidence="2 3" key="1">
    <citation type="submission" date="2020-08" db="EMBL/GenBank/DDBJ databases">
        <title>Genomic Encyclopedia of Type Strains, Phase III (KMG-III): the genomes of soil and plant-associated and newly described type strains.</title>
        <authorList>
            <person name="Whitman W."/>
        </authorList>
    </citation>
    <scope>NUCLEOTIDE SEQUENCE [LARGE SCALE GENOMIC DNA]</scope>
    <source>
        <strain evidence="2 3">CECT 3313</strain>
    </source>
</reference>
<organism evidence="2 3">
    <name type="scientific">Streptomyces echinatus</name>
    <dbReference type="NCBI Taxonomy" id="67293"/>
    <lineage>
        <taxon>Bacteria</taxon>
        <taxon>Bacillati</taxon>
        <taxon>Actinomycetota</taxon>
        <taxon>Actinomycetes</taxon>
        <taxon>Kitasatosporales</taxon>
        <taxon>Streptomycetaceae</taxon>
        <taxon>Streptomyces</taxon>
    </lineage>
</organism>
<sequence>MNGAPSGGDSTAPDSAWEELVTAALLGTDRRAPARLTPGRTAPAALLDAAAVMTVRRRAGLRPARAAQRPEPAPGDPRPALPAPAAHRLTTLLADRSGGAGSGRRGSSPDLMELLPQWLATANAHGYAAPPQALPALLDAARGRTDLRPAALAFAGPRALWLARLNADWRFALRAAPGGGAALPDAEEPEAVRRLWQEGLFAERAALLGALRARTPALGRELLASTWATERAEDRLMFLDTLRTGLSDADESFLEQALGDRSRNVRATAAELLSALPGSALAARMAVRATACVALDRTGNAPAITVEAPPECDTGMERDGVVATPPAGRGERSWWLAQLVEAAPLAGWRGRLGGRTAEEIVALPVADDWQGELHAAWCRAAVRQRDAAWSRALLGPPSAPEAGGPGAVSLAERAKLLASLEPAERAAWVAGFIATHGLSEAFQLLGVCAVPWAPPLGQAVVDALNIARDAGSYPWSFSGVMGLAERCLDPAEAVRLEALLAIPDEREDFAPGAGGYWAEAFQRLVTTLRLRAAMTRELAPPAPPTESPQAATPPAEPPRAAAQPPDAAG</sequence>
<gene>
    <name evidence="2" type="ORF">FHS34_002845</name>
</gene>
<dbReference type="Proteomes" id="UP000585836">
    <property type="component" value="Unassembled WGS sequence"/>
</dbReference>